<keyword evidence="3" id="KW-1185">Reference proteome</keyword>
<proteinExistence type="predicted"/>
<evidence type="ECO:0000256" key="1">
    <source>
        <dbReference type="SAM" id="MobiDB-lite"/>
    </source>
</evidence>
<dbReference type="Proteomes" id="UP000836841">
    <property type="component" value="Chromosome 3"/>
</dbReference>
<dbReference type="EMBL" id="OU466859">
    <property type="protein sequence ID" value="CAH2052220.1"/>
    <property type="molecule type" value="Genomic_DNA"/>
</dbReference>
<organism evidence="2 3">
    <name type="scientific">Thlaspi arvense</name>
    <name type="common">Field penny-cress</name>
    <dbReference type="NCBI Taxonomy" id="13288"/>
    <lineage>
        <taxon>Eukaryota</taxon>
        <taxon>Viridiplantae</taxon>
        <taxon>Streptophyta</taxon>
        <taxon>Embryophyta</taxon>
        <taxon>Tracheophyta</taxon>
        <taxon>Spermatophyta</taxon>
        <taxon>Magnoliopsida</taxon>
        <taxon>eudicotyledons</taxon>
        <taxon>Gunneridae</taxon>
        <taxon>Pentapetalae</taxon>
        <taxon>rosids</taxon>
        <taxon>malvids</taxon>
        <taxon>Brassicales</taxon>
        <taxon>Brassicaceae</taxon>
        <taxon>Thlaspideae</taxon>
        <taxon>Thlaspi</taxon>
    </lineage>
</organism>
<evidence type="ECO:0000313" key="2">
    <source>
        <dbReference type="EMBL" id="CAH2052220.1"/>
    </source>
</evidence>
<gene>
    <name evidence="2" type="ORF">TAV2_LOCUS10534</name>
</gene>
<feature type="region of interest" description="Disordered" evidence="1">
    <location>
        <begin position="224"/>
        <end position="273"/>
    </location>
</feature>
<evidence type="ECO:0008006" key="4">
    <source>
        <dbReference type="Google" id="ProtNLM"/>
    </source>
</evidence>
<sequence>MVGSISTVDYAYTTPTLSLKRRRNFDRDSRGASASSSAIKICNFDFDDDELLTVVDEAEGNLHRSSGRTKAESPAEESDSDVCCAELGDGMEIRAVEYDTEFWEPLIDGVLGGSDATDVMCPSREGFDPKAVEFGVRCDILRGVSGQREAVVNVLDDATVDSVAAAKSSVQKSVDTYRGVGNVNAYGRGVGGHETYSGVINPFGNYADAEVPPAVTELVLLPPRTRRPSGRRKEGRIASVGEIPGTRSKKTEPNKCSRCTQPGHNRTSCTNPI</sequence>
<protein>
    <recommendedName>
        <fullName evidence="4">CCHC-type domain-containing protein</fullName>
    </recommendedName>
</protein>
<dbReference type="AlphaFoldDB" id="A0AAU9RZF6"/>
<name>A0AAU9RZF6_THLAR</name>
<evidence type="ECO:0000313" key="3">
    <source>
        <dbReference type="Proteomes" id="UP000836841"/>
    </source>
</evidence>
<feature type="compositionally biased region" description="Polar residues" evidence="1">
    <location>
        <begin position="257"/>
        <end position="273"/>
    </location>
</feature>
<accession>A0AAU9RZF6</accession>
<reference evidence="2 3" key="1">
    <citation type="submission" date="2022-03" db="EMBL/GenBank/DDBJ databases">
        <authorList>
            <person name="Nunn A."/>
            <person name="Chopra R."/>
            <person name="Nunn A."/>
            <person name="Contreras Garrido A."/>
        </authorList>
    </citation>
    <scope>NUCLEOTIDE SEQUENCE [LARGE SCALE GENOMIC DNA]</scope>
</reference>